<keyword evidence="2" id="KW-1185">Reference proteome</keyword>
<proteinExistence type="predicted"/>
<evidence type="ECO:0000313" key="1">
    <source>
        <dbReference type="EMBL" id="CAG8544925.1"/>
    </source>
</evidence>
<gene>
    <name evidence="1" type="ORF">GMARGA_LOCUS4270</name>
</gene>
<organism evidence="1 2">
    <name type="scientific">Gigaspora margarita</name>
    <dbReference type="NCBI Taxonomy" id="4874"/>
    <lineage>
        <taxon>Eukaryota</taxon>
        <taxon>Fungi</taxon>
        <taxon>Fungi incertae sedis</taxon>
        <taxon>Mucoromycota</taxon>
        <taxon>Glomeromycotina</taxon>
        <taxon>Glomeromycetes</taxon>
        <taxon>Diversisporales</taxon>
        <taxon>Gigasporaceae</taxon>
        <taxon>Gigaspora</taxon>
    </lineage>
</organism>
<dbReference type="Proteomes" id="UP000789901">
    <property type="component" value="Unassembled WGS sequence"/>
</dbReference>
<protein>
    <submittedName>
        <fullName evidence="1">41670_t:CDS:1</fullName>
    </submittedName>
</protein>
<accession>A0ABM8W7D2</accession>
<evidence type="ECO:0000313" key="2">
    <source>
        <dbReference type="Proteomes" id="UP000789901"/>
    </source>
</evidence>
<comment type="caution">
    <text evidence="1">The sequence shown here is derived from an EMBL/GenBank/DDBJ whole genome shotgun (WGS) entry which is preliminary data.</text>
</comment>
<dbReference type="EMBL" id="CAJVQB010001655">
    <property type="protein sequence ID" value="CAG8544925.1"/>
    <property type="molecule type" value="Genomic_DNA"/>
</dbReference>
<sequence>MAGTKDYIRSKTTNVEIVMNLMEEQGIEIIGLYKSNISKSAKKWPTKRDSNYISF</sequence>
<name>A0ABM8W7D2_GIGMA</name>
<reference evidence="1 2" key="1">
    <citation type="submission" date="2021-06" db="EMBL/GenBank/DDBJ databases">
        <authorList>
            <person name="Kallberg Y."/>
            <person name="Tangrot J."/>
            <person name="Rosling A."/>
        </authorList>
    </citation>
    <scope>NUCLEOTIDE SEQUENCE [LARGE SCALE GENOMIC DNA]</scope>
    <source>
        <strain evidence="1 2">120-4 pot B 10/14</strain>
    </source>
</reference>